<dbReference type="SUPFAM" id="SSF48652">
    <property type="entry name" value="Tetraspanin"/>
    <property type="match status" value="1"/>
</dbReference>
<keyword evidence="3" id="KW-1003">Cell membrane</keyword>
<evidence type="ECO:0000313" key="14">
    <source>
        <dbReference type="EMBL" id="CAL1595733.1"/>
    </source>
</evidence>
<evidence type="ECO:0000256" key="3">
    <source>
        <dbReference type="ARBA" id="ARBA00022475"/>
    </source>
</evidence>
<dbReference type="InterPro" id="IPR008952">
    <property type="entry name" value="Tetraspanin_EC2_sf"/>
</dbReference>
<dbReference type="PIRSF" id="PIRSF002419">
    <property type="entry name" value="Tetraspanin"/>
    <property type="match status" value="1"/>
</dbReference>
<evidence type="ECO:0000256" key="10">
    <source>
        <dbReference type="ARBA" id="ARBA00023288"/>
    </source>
</evidence>
<keyword evidence="8" id="KW-0564">Palmitate</keyword>
<dbReference type="Gene3D" id="1.10.1450.10">
    <property type="entry name" value="Tetraspanin"/>
    <property type="match status" value="1"/>
</dbReference>
<evidence type="ECO:0000256" key="13">
    <source>
        <dbReference type="SAM" id="Coils"/>
    </source>
</evidence>
<protein>
    <recommendedName>
        <fullName evidence="12">Tetraspanin</fullName>
    </recommendedName>
</protein>
<feature type="coiled-coil region" evidence="13">
    <location>
        <begin position="139"/>
        <end position="173"/>
    </location>
</feature>
<evidence type="ECO:0000256" key="12">
    <source>
        <dbReference type="RuleBase" id="RU361218"/>
    </source>
</evidence>
<feature type="transmembrane region" description="Helical" evidence="12">
    <location>
        <begin position="34"/>
        <end position="59"/>
    </location>
</feature>
<feature type="transmembrane region" description="Helical" evidence="12">
    <location>
        <begin position="105"/>
        <end position="129"/>
    </location>
</feature>
<evidence type="ECO:0000256" key="11">
    <source>
        <dbReference type="ARBA" id="ARBA00046947"/>
    </source>
</evidence>
<evidence type="ECO:0000256" key="8">
    <source>
        <dbReference type="ARBA" id="ARBA00023139"/>
    </source>
</evidence>
<evidence type="ECO:0000256" key="6">
    <source>
        <dbReference type="ARBA" id="ARBA00022989"/>
    </source>
</evidence>
<comment type="subcellular location">
    <subcellularLocation>
        <location evidence="1">Cell membrane</location>
        <topology evidence="1">Multi-pass membrane protein</topology>
    </subcellularLocation>
    <subcellularLocation>
        <location evidence="12">Membrane</location>
        <topology evidence="12">Multi-pass membrane protein</topology>
    </subcellularLocation>
</comment>
<dbReference type="InterPro" id="IPR018499">
    <property type="entry name" value="Tetraspanin/Peripherin"/>
</dbReference>
<reference evidence="14 15" key="1">
    <citation type="submission" date="2024-04" db="EMBL/GenBank/DDBJ databases">
        <authorList>
            <person name="Waldvogel A.-M."/>
            <person name="Schoenle A."/>
        </authorList>
    </citation>
    <scope>NUCLEOTIDE SEQUENCE [LARGE SCALE GENOMIC DNA]</scope>
</reference>
<feature type="transmembrane region" description="Helical" evidence="12">
    <location>
        <begin position="242"/>
        <end position="264"/>
    </location>
</feature>
<dbReference type="PRINTS" id="PR00259">
    <property type="entry name" value="TMFOUR"/>
</dbReference>
<evidence type="ECO:0000256" key="5">
    <source>
        <dbReference type="ARBA" id="ARBA00022843"/>
    </source>
</evidence>
<keyword evidence="15" id="KW-1185">Reference proteome</keyword>
<evidence type="ECO:0000256" key="2">
    <source>
        <dbReference type="ARBA" id="ARBA00006840"/>
    </source>
</evidence>
<dbReference type="Pfam" id="PF00335">
    <property type="entry name" value="Tetraspanin"/>
    <property type="match status" value="1"/>
</dbReference>
<dbReference type="InterPro" id="IPR000301">
    <property type="entry name" value="Tetraspanin_animals"/>
</dbReference>
<dbReference type="GO" id="GO:0005886">
    <property type="term" value="C:plasma membrane"/>
    <property type="evidence" value="ECO:0007669"/>
    <property type="project" value="UniProtKB-SubCell"/>
</dbReference>
<proteinExistence type="inferred from homology"/>
<dbReference type="CDD" id="cd03155">
    <property type="entry name" value="CD151_like_LEL"/>
    <property type="match status" value="1"/>
</dbReference>
<organism evidence="14 15">
    <name type="scientific">Knipowitschia caucasica</name>
    <name type="common">Caucasian dwarf goby</name>
    <name type="synonym">Pomatoschistus caucasicus</name>
    <dbReference type="NCBI Taxonomy" id="637954"/>
    <lineage>
        <taxon>Eukaryota</taxon>
        <taxon>Metazoa</taxon>
        <taxon>Chordata</taxon>
        <taxon>Craniata</taxon>
        <taxon>Vertebrata</taxon>
        <taxon>Euteleostomi</taxon>
        <taxon>Actinopterygii</taxon>
        <taxon>Neopterygii</taxon>
        <taxon>Teleostei</taxon>
        <taxon>Neoteleostei</taxon>
        <taxon>Acanthomorphata</taxon>
        <taxon>Gobiaria</taxon>
        <taxon>Gobiiformes</taxon>
        <taxon>Gobioidei</taxon>
        <taxon>Gobiidae</taxon>
        <taxon>Gobiinae</taxon>
        <taxon>Knipowitschia</taxon>
    </lineage>
</organism>
<keyword evidence="6 12" id="KW-1133">Transmembrane helix</keyword>
<evidence type="ECO:0000256" key="7">
    <source>
        <dbReference type="ARBA" id="ARBA00023136"/>
    </source>
</evidence>
<accession>A0AAV2L3Y1</accession>
<keyword evidence="10" id="KW-0449">Lipoprotein</keyword>
<dbReference type="FunFam" id="1.10.1450.10:FF:000005">
    <property type="entry name" value="Tetraspanin"/>
    <property type="match status" value="1"/>
</dbReference>
<keyword evidence="5" id="KW-0832">Ubl conjugation</keyword>
<dbReference type="PANTHER" id="PTHR19282:SF487">
    <property type="entry name" value="CD151 ANTIGEN"/>
    <property type="match status" value="1"/>
</dbReference>
<feature type="transmembrane region" description="Helical" evidence="12">
    <location>
        <begin position="71"/>
        <end position="93"/>
    </location>
</feature>
<comment type="similarity">
    <text evidence="2 12">Belongs to the tetraspanin (TM4SF) family.</text>
</comment>
<evidence type="ECO:0000256" key="1">
    <source>
        <dbReference type="ARBA" id="ARBA00004651"/>
    </source>
</evidence>
<name>A0AAV2L3Y1_KNICA</name>
<evidence type="ECO:0000256" key="9">
    <source>
        <dbReference type="ARBA" id="ARBA00023180"/>
    </source>
</evidence>
<keyword evidence="13" id="KW-0175">Coiled coil</keyword>
<comment type="subunit">
    <text evidence="11">Interacts with integrins ITGA3:ITGB1, ITGA5:ITGB1, ITGA3:ITGB1 and ITGA6:ITGB4 and with CD9 and CD181. Interacts (via the second extracellular domain) with integrin ITGAV:ITGB3. Interacts with ITGA3; this interaction modulates ITGA3 glycosylation pattern. Interacts with F11R. Interacts with RAC1 and CDC42; these interactions mediate physical association of RAC1 and CDC42 with integrin adhesion receptor complexes.</text>
</comment>
<dbReference type="PANTHER" id="PTHR19282">
    <property type="entry name" value="TETRASPANIN"/>
    <property type="match status" value="1"/>
</dbReference>
<keyword evidence="4 12" id="KW-0812">Transmembrane</keyword>
<dbReference type="EMBL" id="OZ035842">
    <property type="protein sequence ID" value="CAL1595733.1"/>
    <property type="molecule type" value="Genomic_DNA"/>
</dbReference>
<keyword evidence="7 12" id="KW-0472">Membrane</keyword>
<dbReference type="Proteomes" id="UP001497482">
    <property type="component" value="Chromosome 20"/>
</dbReference>
<keyword evidence="9" id="KW-0325">Glycoprotein</keyword>
<sequence length="273" mass="30536">MCINPTLTLMHKAKIRMMENQAEKNSRGTICLKYILVLFNVVFLVSGGVLLAVGVWALVEKSDLISLLDSSFFFTLAFAFIAAGAIVIVTGTIGCCASLKEIKSLLVVFVVLLLCIFLLEIIAGTLAFINYKECFPFCLQSNEELQQNLKQNMQQKYQQEETVTRAVDRLQQEFRCCGSNSSEDWADSLWIQDQNNKRLVPDSCCKTPADLCGLRDHPSNIYRLEGGCVHRLEQFLLWQLQVLGTLGVAIASLQLLGMLLACCLHRNLTEDTN</sequence>
<gene>
    <name evidence="14" type="ORF">KC01_LOCUS24483</name>
</gene>
<evidence type="ECO:0000256" key="4">
    <source>
        <dbReference type="ARBA" id="ARBA00022692"/>
    </source>
</evidence>
<dbReference type="AlphaFoldDB" id="A0AAV2L3Y1"/>
<dbReference type="GO" id="GO:0016477">
    <property type="term" value="P:cell migration"/>
    <property type="evidence" value="ECO:0007669"/>
    <property type="project" value="TreeGrafter"/>
</dbReference>
<evidence type="ECO:0000313" key="15">
    <source>
        <dbReference type="Proteomes" id="UP001497482"/>
    </source>
</evidence>